<dbReference type="STRING" id="1249933.SAMN04489797_3032"/>
<proteinExistence type="predicted"/>
<feature type="region of interest" description="Disordered" evidence="1">
    <location>
        <begin position="152"/>
        <end position="171"/>
    </location>
</feature>
<keyword evidence="3" id="KW-1185">Reference proteome</keyword>
<name>A0A1H1WXJ4_9FLAO</name>
<organism evidence="2 3">
    <name type="scientific">Winogradskyella sediminis</name>
    <dbReference type="NCBI Taxonomy" id="1382466"/>
    <lineage>
        <taxon>Bacteria</taxon>
        <taxon>Pseudomonadati</taxon>
        <taxon>Bacteroidota</taxon>
        <taxon>Flavobacteriia</taxon>
        <taxon>Flavobacteriales</taxon>
        <taxon>Flavobacteriaceae</taxon>
        <taxon>Winogradskyella</taxon>
    </lineage>
</organism>
<dbReference type="Proteomes" id="UP000198963">
    <property type="component" value="Chromosome I"/>
</dbReference>
<evidence type="ECO:0000313" key="3">
    <source>
        <dbReference type="Proteomes" id="UP000198963"/>
    </source>
</evidence>
<accession>A0A1H1WXJ4</accession>
<sequence>MKKFGLLIIGIILGALAMYFYCCNKGDMITDPPIIKPPSGIITPEKIMTLDQAYNERYQIINDSLFKDSKTGDNRSSWYRLEDIEAYLAYAKQQAKDNGNTLDGLRLYLGAYPDTSTEEPGLTTLFFVPTGYANTSEGSFFSMQGGSGDLKKSDGLNIGGTGHPPSANYPQ</sequence>
<protein>
    <submittedName>
        <fullName evidence="2">Uncharacterized protein</fullName>
    </submittedName>
</protein>
<dbReference type="EMBL" id="LT629774">
    <property type="protein sequence ID" value="SDT01873.1"/>
    <property type="molecule type" value="Genomic_DNA"/>
</dbReference>
<reference evidence="2 3" key="1">
    <citation type="submission" date="2016-10" db="EMBL/GenBank/DDBJ databases">
        <authorList>
            <person name="Varghese N."/>
            <person name="Submissions S."/>
        </authorList>
    </citation>
    <scope>NUCLEOTIDE SEQUENCE [LARGE SCALE GENOMIC DNA]</scope>
    <source>
        <strain evidence="2 3">RHA_55</strain>
    </source>
</reference>
<gene>
    <name evidence="2" type="ORF">SAMN04489797_3032</name>
</gene>
<evidence type="ECO:0000256" key="1">
    <source>
        <dbReference type="SAM" id="MobiDB-lite"/>
    </source>
</evidence>
<evidence type="ECO:0000313" key="2">
    <source>
        <dbReference type="EMBL" id="SDT01873.1"/>
    </source>
</evidence>
<dbReference type="RefSeq" id="WP_092447477.1">
    <property type="nucleotide sequence ID" value="NZ_LT629774.1"/>
</dbReference>
<dbReference type="AlphaFoldDB" id="A0A1H1WXJ4"/>